<dbReference type="Proteomes" id="UP000050865">
    <property type="component" value="Unassembled WGS sequence"/>
</dbReference>
<dbReference type="RefSeq" id="WP_054661454.1">
    <property type="nucleotide sequence ID" value="NZ_AYZJ01000034.1"/>
</dbReference>
<organism evidence="1 2">
    <name type="scientific">Lacticaseibacillus camelliae DSM 22697 = JCM 13995</name>
    <dbReference type="NCBI Taxonomy" id="1423730"/>
    <lineage>
        <taxon>Bacteria</taxon>
        <taxon>Bacillati</taxon>
        <taxon>Bacillota</taxon>
        <taxon>Bacilli</taxon>
        <taxon>Lactobacillales</taxon>
        <taxon>Lactobacillaceae</taxon>
        <taxon>Lacticaseibacillus</taxon>
    </lineage>
</organism>
<dbReference type="OrthoDB" id="2326407at2"/>
<dbReference type="STRING" id="1423730.FC75_GL001854"/>
<comment type="caution">
    <text evidence="1">The sequence shown here is derived from an EMBL/GenBank/DDBJ whole genome shotgun (WGS) entry which is preliminary data.</text>
</comment>
<proteinExistence type="predicted"/>
<dbReference type="AlphaFoldDB" id="A0A0R2FA07"/>
<sequence length="75" mass="8183">MEEKQLRALIADAADSVVANEFTETQIQSRAAEWQKAVPNATLAEATTYVLAENRAFTEALLAQVLAKMTKSAQD</sequence>
<accession>A0A0R2FA07</accession>
<protein>
    <submittedName>
        <fullName evidence="1">Uncharacterized protein</fullName>
    </submittedName>
</protein>
<evidence type="ECO:0000313" key="1">
    <source>
        <dbReference type="EMBL" id="KRN22218.1"/>
    </source>
</evidence>
<dbReference type="EMBL" id="AYZJ01000034">
    <property type="protein sequence ID" value="KRN22218.1"/>
    <property type="molecule type" value="Genomic_DNA"/>
</dbReference>
<evidence type="ECO:0000313" key="2">
    <source>
        <dbReference type="Proteomes" id="UP000050865"/>
    </source>
</evidence>
<name>A0A0R2FA07_9LACO</name>
<keyword evidence="2" id="KW-1185">Reference proteome</keyword>
<reference evidence="1 2" key="1">
    <citation type="journal article" date="2015" name="Genome Announc.">
        <title>Expanding the biotechnology potential of lactobacilli through comparative genomics of 213 strains and associated genera.</title>
        <authorList>
            <person name="Sun Z."/>
            <person name="Harris H.M."/>
            <person name="McCann A."/>
            <person name="Guo C."/>
            <person name="Argimon S."/>
            <person name="Zhang W."/>
            <person name="Yang X."/>
            <person name="Jeffery I.B."/>
            <person name="Cooney J.C."/>
            <person name="Kagawa T.F."/>
            <person name="Liu W."/>
            <person name="Song Y."/>
            <person name="Salvetti E."/>
            <person name="Wrobel A."/>
            <person name="Rasinkangas P."/>
            <person name="Parkhill J."/>
            <person name="Rea M.C."/>
            <person name="O'Sullivan O."/>
            <person name="Ritari J."/>
            <person name="Douillard F.P."/>
            <person name="Paul Ross R."/>
            <person name="Yang R."/>
            <person name="Briner A.E."/>
            <person name="Felis G.E."/>
            <person name="de Vos W.M."/>
            <person name="Barrangou R."/>
            <person name="Klaenhammer T.R."/>
            <person name="Caufield P.W."/>
            <person name="Cui Y."/>
            <person name="Zhang H."/>
            <person name="O'Toole P.W."/>
        </authorList>
    </citation>
    <scope>NUCLEOTIDE SEQUENCE [LARGE SCALE GENOMIC DNA]</scope>
    <source>
        <strain evidence="1 2">DSM 22697</strain>
    </source>
</reference>
<dbReference type="PATRIC" id="fig|1423730.4.peg.1930"/>
<gene>
    <name evidence="1" type="ORF">FC75_GL001854</name>
</gene>